<protein>
    <submittedName>
        <fullName evidence="1">Sperm-activating peptide (Ala-3, Gly-5 SAP-I)</fullName>
    </submittedName>
</protein>
<name>Q7M4B6_MESNU</name>
<accession>Q7M4B6</accession>
<organism evidence="1">
    <name type="scientific">Mesocentrotus nudus</name>
    <name type="common">Sea urchin</name>
    <name type="synonym">Strongylocentrotus nudus</name>
    <dbReference type="NCBI Taxonomy" id="7666"/>
    <lineage>
        <taxon>Eukaryota</taxon>
        <taxon>Metazoa</taxon>
        <taxon>Echinodermata</taxon>
        <taxon>Eleutherozoa</taxon>
        <taxon>Echinozoa</taxon>
        <taxon>Echinoidea</taxon>
        <taxon>Euechinoidea</taxon>
        <taxon>Echinacea</taxon>
        <taxon>Camarodonta</taxon>
        <taxon>Echinidea</taxon>
        <taxon>Strongylocentrotidae</taxon>
        <taxon>Mesocentrotus</taxon>
    </lineage>
</organism>
<keyword id="KW-0903">Direct protein sequencing</keyword>
<proteinExistence type="evidence at protein level"/>
<sequence length="10" mass="791">GFALGGGGVG</sequence>
<dbReference type="PIR" id="B60588">
    <property type="entry name" value="B60588"/>
</dbReference>
<dbReference type="InterPro" id="IPR013254">
    <property type="entry name" value="Sperm_act_pept"/>
</dbReference>
<reference evidence="1" key="1">
    <citation type="journal article" date="1989" name="Comp. Biochem. Physiol.">
        <title>A halogenated amino acid-containing sperm activating peptide and its related peptides isolated from the egg jelly of sea urchins, Tripneustes gratilla, Pseudoboletia maculata, Strongylocentrotus nudus, Echinometra mathaei and Heterocentrotus mammillatus.</title>
        <authorList>
            <person name="Yoshino K.I."/>
            <person name="Kajiura H."/>
            <person name="Nomura K."/>
            <person name="Takao T."/>
            <person name="Shimonishi Y."/>
            <person name="Kurita M."/>
            <person name="Yamaguchi M."/>
            <person name="Suzuki N."/>
        </authorList>
    </citation>
    <scope>PROTEIN SEQUENCE</scope>
</reference>
<evidence type="ECO:0000313" key="1">
    <source>
        <dbReference type="PIR" id="B60588"/>
    </source>
</evidence>
<dbReference type="Pfam" id="PF08250">
    <property type="entry name" value="Sperm_act_pep"/>
    <property type="match status" value="1"/>
</dbReference>